<evidence type="ECO:0008006" key="4">
    <source>
        <dbReference type="Google" id="ProtNLM"/>
    </source>
</evidence>
<dbReference type="RefSeq" id="WP_006815727.1">
    <property type="nucleotide sequence ID" value="NZ_AP018946.1"/>
</dbReference>
<sequence>MKKIYGVVMLLCIAALTGCMRNTGLHGYNNESWKNKNILKESNEIDNNKSQISFYRVDNQVEGKTINIFVNKQYLTSLEPNASKQIKVCSGNNNLTAHKTDVTERYNTKLNEEDNNILEAGKSYSYLVTETDGKVSLKLMTEKEVNDFKGKVSTQVHTLPRVNVSTECQ</sequence>
<dbReference type="OrthoDB" id="5360144at2"/>
<proteinExistence type="predicted"/>
<protein>
    <recommendedName>
        <fullName evidence="4">Lipoprotein</fullName>
    </recommendedName>
</protein>
<dbReference type="AlphaFoldDB" id="A0A379G169"/>
<evidence type="ECO:0000313" key="3">
    <source>
        <dbReference type="Proteomes" id="UP000255129"/>
    </source>
</evidence>
<gene>
    <name evidence="2" type="ORF">NCTC12026_00960</name>
</gene>
<accession>A0A379G169</accession>
<evidence type="ECO:0000313" key="2">
    <source>
        <dbReference type="EMBL" id="SUC34612.1"/>
    </source>
</evidence>
<dbReference type="PROSITE" id="PS51257">
    <property type="entry name" value="PROKAR_LIPOPROTEIN"/>
    <property type="match status" value="1"/>
</dbReference>
<reference evidence="2 3" key="1">
    <citation type="submission" date="2018-06" db="EMBL/GenBank/DDBJ databases">
        <authorList>
            <consortium name="Pathogen Informatics"/>
            <person name="Doyle S."/>
        </authorList>
    </citation>
    <scope>NUCLEOTIDE SEQUENCE [LARGE SCALE GENOMIC DNA]</scope>
    <source>
        <strain evidence="2 3">NCTC12026</strain>
    </source>
</reference>
<name>A0A379G169_9GAMM</name>
<dbReference type="Proteomes" id="UP000255129">
    <property type="component" value="Unassembled WGS sequence"/>
</dbReference>
<organism evidence="2 3">
    <name type="scientific">Providencia rustigianii</name>
    <dbReference type="NCBI Taxonomy" id="158850"/>
    <lineage>
        <taxon>Bacteria</taxon>
        <taxon>Pseudomonadati</taxon>
        <taxon>Pseudomonadota</taxon>
        <taxon>Gammaproteobacteria</taxon>
        <taxon>Enterobacterales</taxon>
        <taxon>Morganellaceae</taxon>
        <taxon>Providencia</taxon>
    </lineage>
</organism>
<feature type="chain" id="PRO_5016681050" description="Lipoprotein" evidence="1">
    <location>
        <begin position="22"/>
        <end position="169"/>
    </location>
</feature>
<feature type="signal peptide" evidence="1">
    <location>
        <begin position="1"/>
        <end position="21"/>
    </location>
</feature>
<keyword evidence="1" id="KW-0732">Signal</keyword>
<evidence type="ECO:0000256" key="1">
    <source>
        <dbReference type="SAM" id="SignalP"/>
    </source>
</evidence>
<dbReference type="EMBL" id="UGUA01000002">
    <property type="protein sequence ID" value="SUC34612.1"/>
    <property type="molecule type" value="Genomic_DNA"/>
</dbReference>